<gene>
    <name evidence="3" type="ORF">EV356DRAFT_536100</name>
</gene>
<organism evidence="3 4">
    <name type="scientific">Viridothelium virens</name>
    <name type="common">Speckled blister lichen</name>
    <name type="synonym">Trypethelium virens</name>
    <dbReference type="NCBI Taxonomy" id="1048519"/>
    <lineage>
        <taxon>Eukaryota</taxon>
        <taxon>Fungi</taxon>
        <taxon>Dikarya</taxon>
        <taxon>Ascomycota</taxon>
        <taxon>Pezizomycotina</taxon>
        <taxon>Dothideomycetes</taxon>
        <taxon>Dothideomycetes incertae sedis</taxon>
        <taxon>Trypetheliales</taxon>
        <taxon>Trypetheliaceae</taxon>
        <taxon>Viridothelium</taxon>
    </lineage>
</organism>
<name>A0A6A6GYR3_VIRVR</name>
<feature type="compositionally biased region" description="Basic and acidic residues" evidence="1">
    <location>
        <begin position="757"/>
        <end position="769"/>
    </location>
</feature>
<dbReference type="GO" id="GO:0005524">
    <property type="term" value="F:ATP binding"/>
    <property type="evidence" value="ECO:0007669"/>
    <property type="project" value="InterPro"/>
</dbReference>
<keyword evidence="3" id="KW-0808">Transferase</keyword>
<dbReference type="CDD" id="cd00180">
    <property type="entry name" value="PKc"/>
    <property type="match status" value="1"/>
</dbReference>
<feature type="region of interest" description="Disordered" evidence="1">
    <location>
        <begin position="443"/>
        <end position="467"/>
    </location>
</feature>
<evidence type="ECO:0000313" key="3">
    <source>
        <dbReference type="EMBL" id="KAF2230728.1"/>
    </source>
</evidence>
<dbReference type="Pfam" id="PF00069">
    <property type="entry name" value="Pkinase"/>
    <property type="match status" value="1"/>
</dbReference>
<dbReference type="AlphaFoldDB" id="A0A6A6GYR3"/>
<feature type="compositionally biased region" description="Basic and acidic residues" evidence="1">
    <location>
        <begin position="443"/>
        <end position="452"/>
    </location>
</feature>
<sequence length="911" mass="103566">MSDSKDPACVKAREAIRAIPRKSPLIEGPKPFFPWDRLLKYFKENNGQHLRDVLECPCDRCARDAQLFGDITKSIEYVDQIIGVPDTRPDWDRTSISLLALLTNIGRPQFITPFLHKKRNDNHLEVFTGPNAVKTLQEEYWPEYTRDQAEGSAALAEDFVEWLPRFAIPRLDSPQYVAWGADRVLPFIKQEEIGSQSESGHIRPEGGHSRVFVFEIYHEYRKFRDPGVTGVTKFARKQITVRGDLPPLLICLEKKALSRVTTLSHPHIIKLVKVYKLGEDYNLVFPRAKTNLDKYLRNPDFEADNWRQGPLEQSPLWNQLYGITEAVGAIHSFGEEAKARNASEKEELIGFHFDIKDANILVMDDGTWVITDFGQAIFKDVERDGTTTRVLNNQGGTDSYAPPELNDSKEKLGRSYDIFSLGCIYLEVLAFIVRGHEGLTKPSESRGLDAVRRTPAQPPRREDHRFYTKDHDSGTWKIKGEIEAFMRSLAEHIDPPGSPRTRQFLAQVISLIRRMLSPAASDRPEAQEVCSLLKSHLEEATFDPDQRPAYQKFSLPAGKIEIEKSAFAEMSESGLHRRDGQSDEKVHLHVLREEGESYGTIEMLNINKDLREPHTLYPRAALIPFFSFPEKPAYNGPAVSFVQGTPVKQETGLVFIKIQGLDYYFTGGNLVEQAQKMQSIMTGQRLSRKFAIDDVELTPIQDNALKKVFKSTVGVLSGQKNDPTPHLPSLNGKKANAQLWKEYESSDGAIPRAKKPIPKERRERAKQADKEAPPCRVVLYCGHSILLLRIVQNEKIKKLPPECKSNALDVKRLVLEFTPTDKSKDESFMALILHPPTVKPATENGYAAIPLSRDWLQELEENKGSAELNCTAQEFSSIKLKFRSLEDKEAFRNEYDHVKKDWRARRHGHVP</sequence>
<dbReference type="InterPro" id="IPR000719">
    <property type="entry name" value="Prot_kinase_dom"/>
</dbReference>
<dbReference type="Proteomes" id="UP000800092">
    <property type="component" value="Unassembled WGS sequence"/>
</dbReference>
<feature type="domain" description="Protein kinase" evidence="2">
    <location>
        <begin position="197"/>
        <end position="542"/>
    </location>
</feature>
<dbReference type="InterPro" id="IPR011009">
    <property type="entry name" value="Kinase-like_dom_sf"/>
</dbReference>
<dbReference type="SUPFAM" id="SSF56112">
    <property type="entry name" value="Protein kinase-like (PK-like)"/>
    <property type="match status" value="1"/>
</dbReference>
<accession>A0A6A6GYR3</accession>
<dbReference type="OrthoDB" id="248923at2759"/>
<keyword evidence="3" id="KW-0418">Kinase</keyword>
<keyword evidence="4" id="KW-1185">Reference proteome</keyword>
<dbReference type="EMBL" id="ML991836">
    <property type="protein sequence ID" value="KAF2230728.1"/>
    <property type="molecule type" value="Genomic_DNA"/>
</dbReference>
<dbReference type="GO" id="GO:0004674">
    <property type="term" value="F:protein serine/threonine kinase activity"/>
    <property type="evidence" value="ECO:0007669"/>
    <property type="project" value="TreeGrafter"/>
</dbReference>
<reference evidence="3" key="1">
    <citation type="journal article" date="2020" name="Stud. Mycol.">
        <title>101 Dothideomycetes genomes: a test case for predicting lifestyles and emergence of pathogens.</title>
        <authorList>
            <person name="Haridas S."/>
            <person name="Albert R."/>
            <person name="Binder M."/>
            <person name="Bloem J."/>
            <person name="Labutti K."/>
            <person name="Salamov A."/>
            <person name="Andreopoulos B."/>
            <person name="Baker S."/>
            <person name="Barry K."/>
            <person name="Bills G."/>
            <person name="Bluhm B."/>
            <person name="Cannon C."/>
            <person name="Castanera R."/>
            <person name="Culley D."/>
            <person name="Daum C."/>
            <person name="Ezra D."/>
            <person name="Gonzalez J."/>
            <person name="Henrissat B."/>
            <person name="Kuo A."/>
            <person name="Liang C."/>
            <person name="Lipzen A."/>
            <person name="Lutzoni F."/>
            <person name="Magnuson J."/>
            <person name="Mondo S."/>
            <person name="Nolan M."/>
            <person name="Ohm R."/>
            <person name="Pangilinan J."/>
            <person name="Park H.-J."/>
            <person name="Ramirez L."/>
            <person name="Alfaro M."/>
            <person name="Sun H."/>
            <person name="Tritt A."/>
            <person name="Yoshinaga Y."/>
            <person name="Zwiers L.-H."/>
            <person name="Turgeon B."/>
            <person name="Goodwin S."/>
            <person name="Spatafora J."/>
            <person name="Crous P."/>
            <person name="Grigoriev I."/>
        </authorList>
    </citation>
    <scope>NUCLEOTIDE SEQUENCE</scope>
    <source>
        <strain evidence="3">Tuck. ex Michener</strain>
    </source>
</reference>
<feature type="region of interest" description="Disordered" evidence="1">
    <location>
        <begin position="749"/>
        <end position="769"/>
    </location>
</feature>
<protein>
    <submittedName>
        <fullName evidence="3">Kinase-like protein</fullName>
    </submittedName>
</protein>
<dbReference type="PANTHER" id="PTHR24359">
    <property type="entry name" value="SERINE/THREONINE-PROTEIN KINASE SBK1"/>
    <property type="match status" value="1"/>
</dbReference>
<evidence type="ECO:0000256" key="1">
    <source>
        <dbReference type="SAM" id="MobiDB-lite"/>
    </source>
</evidence>
<evidence type="ECO:0000313" key="4">
    <source>
        <dbReference type="Proteomes" id="UP000800092"/>
    </source>
</evidence>
<dbReference type="PANTHER" id="PTHR24359:SF1">
    <property type="entry name" value="INHIBITOR OF NUCLEAR FACTOR KAPPA-B KINASE EPSILON SUBUNIT HOMOLOG 1-RELATED"/>
    <property type="match status" value="1"/>
</dbReference>
<dbReference type="Gene3D" id="1.10.510.10">
    <property type="entry name" value="Transferase(Phosphotransferase) domain 1"/>
    <property type="match status" value="1"/>
</dbReference>
<evidence type="ECO:0000259" key="2">
    <source>
        <dbReference type="PROSITE" id="PS50011"/>
    </source>
</evidence>
<dbReference type="SMART" id="SM00220">
    <property type="entry name" value="S_TKc"/>
    <property type="match status" value="1"/>
</dbReference>
<proteinExistence type="predicted"/>
<dbReference type="PROSITE" id="PS50011">
    <property type="entry name" value="PROTEIN_KINASE_DOM"/>
    <property type="match status" value="1"/>
</dbReference>